<dbReference type="Gene3D" id="1.10.10.10">
    <property type="entry name" value="Winged helix-like DNA-binding domain superfamily/Winged helix DNA-binding domain"/>
    <property type="match status" value="1"/>
</dbReference>
<dbReference type="GO" id="GO:0045892">
    <property type="term" value="P:negative regulation of DNA-templated transcription"/>
    <property type="evidence" value="ECO:0007669"/>
    <property type="project" value="InterPro"/>
</dbReference>
<dbReference type="GO" id="GO:0003677">
    <property type="term" value="F:DNA binding"/>
    <property type="evidence" value="ECO:0007669"/>
    <property type="project" value="UniProtKB-KW"/>
</dbReference>
<dbReference type="PIRSF" id="PIRSF019455">
    <property type="entry name" value="CopR_AtkY"/>
    <property type="match status" value="1"/>
</dbReference>
<name>A0A1J5RSZ8_9ZZZZ</name>
<dbReference type="InterPro" id="IPR036388">
    <property type="entry name" value="WH-like_DNA-bd_sf"/>
</dbReference>
<dbReference type="Pfam" id="PF03965">
    <property type="entry name" value="Penicillinase_R"/>
    <property type="match status" value="1"/>
</dbReference>
<dbReference type="InterPro" id="IPR005650">
    <property type="entry name" value="BlaI_family"/>
</dbReference>
<reference evidence="5" key="1">
    <citation type="submission" date="2016-10" db="EMBL/GenBank/DDBJ databases">
        <title>Sequence of Gallionella enrichment culture.</title>
        <authorList>
            <person name="Poehlein A."/>
            <person name="Muehling M."/>
            <person name="Daniel R."/>
        </authorList>
    </citation>
    <scope>NUCLEOTIDE SEQUENCE</scope>
</reference>
<comment type="caution">
    <text evidence="5">The sequence shown here is derived from an EMBL/GenBank/DDBJ whole genome shotgun (WGS) entry which is preliminary data.</text>
</comment>
<proteinExistence type="inferred from homology"/>
<accession>A0A1J5RSZ8</accession>
<keyword evidence="3" id="KW-0238">DNA-binding</keyword>
<gene>
    <name evidence="5" type="primary">blaI_2</name>
    <name evidence="5" type="ORF">GALL_191680</name>
</gene>
<evidence type="ECO:0000256" key="2">
    <source>
        <dbReference type="ARBA" id="ARBA00023015"/>
    </source>
</evidence>
<keyword evidence="4" id="KW-0804">Transcription</keyword>
<evidence type="ECO:0000313" key="5">
    <source>
        <dbReference type="EMBL" id="OIQ98802.1"/>
    </source>
</evidence>
<organism evidence="5">
    <name type="scientific">mine drainage metagenome</name>
    <dbReference type="NCBI Taxonomy" id="410659"/>
    <lineage>
        <taxon>unclassified sequences</taxon>
        <taxon>metagenomes</taxon>
        <taxon>ecological metagenomes</taxon>
    </lineage>
</organism>
<protein>
    <submittedName>
        <fullName evidence="5">Penicillinase repressor</fullName>
    </submittedName>
</protein>
<keyword evidence="2" id="KW-0805">Transcription regulation</keyword>
<dbReference type="InterPro" id="IPR036390">
    <property type="entry name" value="WH_DNA-bd_sf"/>
</dbReference>
<evidence type="ECO:0000256" key="3">
    <source>
        <dbReference type="ARBA" id="ARBA00023125"/>
    </source>
</evidence>
<sequence length="129" mass="14360">MKEGTVTLSRLELEVMRPLWTLGKATVREVLEALPEDRRPEYTTVQTIIYRLEAKGAVTRVKKVGNAHVFAPAITQKSTVGTLVEELLRRLGGTPEPVMAHLVESGKIGLKELRQLEAMIQDAKGSRKK</sequence>
<dbReference type="EMBL" id="MLJW01000114">
    <property type="protein sequence ID" value="OIQ98802.1"/>
    <property type="molecule type" value="Genomic_DNA"/>
</dbReference>
<dbReference type="AlphaFoldDB" id="A0A1J5RSZ8"/>
<comment type="similarity">
    <text evidence="1">Belongs to the BlaI transcriptional regulatory family.</text>
</comment>
<dbReference type="SUPFAM" id="SSF46785">
    <property type="entry name" value="Winged helix' DNA-binding domain"/>
    <property type="match status" value="1"/>
</dbReference>
<evidence type="ECO:0000256" key="1">
    <source>
        <dbReference type="ARBA" id="ARBA00011046"/>
    </source>
</evidence>
<evidence type="ECO:0000256" key="4">
    <source>
        <dbReference type="ARBA" id="ARBA00023163"/>
    </source>
</evidence>